<evidence type="ECO:0000313" key="16">
    <source>
        <dbReference type="Proteomes" id="UP000279236"/>
    </source>
</evidence>
<keyword evidence="6" id="KW-0158">Chromosome</keyword>
<dbReference type="PANTHER" id="PTHR28262">
    <property type="entry name" value="DASH COMPLEX SUBUNIT SPC19"/>
    <property type="match status" value="1"/>
</dbReference>
<dbReference type="AlphaFoldDB" id="A0A427XSV1"/>
<protein>
    <recommendedName>
        <fullName evidence="5">DASH complex subunit SPC19</fullName>
    </recommendedName>
    <alternativeName>
        <fullName evidence="12">Outer kinetochore protein SPC19</fullName>
    </alternativeName>
</protein>
<evidence type="ECO:0000256" key="13">
    <source>
        <dbReference type="SAM" id="Coils"/>
    </source>
</evidence>
<evidence type="ECO:0000256" key="11">
    <source>
        <dbReference type="ARBA" id="ARBA00023328"/>
    </source>
</evidence>
<keyword evidence="9" id="KW-0206">Cytoskeleton</keyword>
<name>A0A427XSV1_9TREE</name>
<dbReference type="GO" id="GO:0042729">
    <property type="term" value="C:DASH complex"/>
    <property type="evidence" value="ECO:0007669"/>
    <property type="project" value="InterPro"/>
</dbReference>
<evidence type="ECO:0000256" key="10">
    <source>
        <dbReference type="ARBA" id="ARBA00023242"/>
    </source>
</evidence>
<dbReference type="STRING" id="105984.A0A427XSV1"/>
<keyword evidence="11" id="KW-0137">Centromere</keyword>
<evidence type="ECO:0000256" key="1">
    <source>
        <dbReference type="ARBA" id="ARBA00004123"/>
    </source>
</evidence>
<evidence type="ECO:0000256" key="3">
    <source>
        <dbReference type="ARBA" id="ARBA00004629"/>
    </source>
</evidence>
<keyword evidence="10" id="KW-0539">Nucleus</keyword>
<dbReference type="PANTHER" id="PTHR28262:SF1">
    <property type="entry name" value="DASH COMPLEX SUBUNIT SPC19"/>
    <property type="match status" value="1"/>
</dbReference>
<evidence type="ECO:0000256" key="12">
    <source>
        <dbReference type="ARBA" id="ARBA00032583"/>
    </source>
</evidence>
<dbReference type="InterPro" id="IPR013251">
    <property type="entry name" value="DASH_Spc19"/>
</dbReference>
<keyword evidence="8" id="KW-0995">Kinetochore</keyword>
<evidence type="ECO:0000256" key="2">
    <source>
        <dbReference type="ARBA" id="ARBA00004186"/>
    </source>
</evidence>
<comment type="subcellular location">
    <subcellularLocation>
        <location evidence="3">Chromosome</location>
        <location evidence="3">Centromere</location>
        <location evidence="3">Kinetochore</location>
    </subcellularLocation>
    <subcellularLocation>
        <location evidence="2">Cytoplasm</location>
        <location evidence="2">Cytoskeleton</location>
        <location evidence="2">Spindle</location>
    </subcellularLocation>
    <subcellularLocation>
        <location evidence="1">Nucleus</location>
    </subcellularLocation>
</comment>
<dbReference type="OrthoDB" id="3361333at2759"/>
<keyword evidence="16" id="KW-1185">Reference proteome</keyword>
<dbReference type="GO" id="GO:0008608">
    <property type="term" value="P:attachment of spindle microtubules to kinetochore"/>
    <property type="evidence" value="ECO:0007669"/>
    <property type="project" value="InterPro"/>
</dbReference>
<dbReference type="Proteomes" id="UP000279236">
    <property type="component" value="Unassembled WGS sequence"/>
</dbReference>
<sequence>MASRQSYAHGRQSYAPSYAASRSAAPRASTYPVPSNDYLNSMEECVKATEGCAATLGQAITNFEPGVADLPRLKKVLHNHHIDALLSRGESLVAAESQQLDRLEEKLALVQAAQANRLPAAPRLPGTFKDLDAAAADEDETRNRLEGVDLKDITLAQRRKIGFLRNRRDKLEKERARLAMAA</sequence>
<evidence type="ECO:0000256" key="8">
    <source>
        <dbReference type="ARBA" id="ARBA00022838"/>
    </source>
</evidence>
<evidence type="ECO:0000256" key="14">
    <source>
        <dbReference type="SAM" id="MobiDB-lite"/>
    </source>
</evidence>
<evidence type="ECO:0000256" key="6">
    <source>
        <dbReference type="ARBA" id="ARBA00022454"/>
    </source>
</evidence>
<evidence type="ECO:0000256" key="7">
    <source>
        <dbReference type="ARBA" id="ARBA00022490"/>
    </source>
</evidence>
<gene>
    <name evidence="15" type="ORF">EHS24_008094</name>
</gene>
<dbReference type="RefSeq" id="XP_028476352.1">
    <property type="nucleotide sequence ID" value="XM_028623419.1"/>
</dbReference>
<evidence type="ECO:0000256" key="4">
    <source>
        <dbReference type="ARBA" id="ARBA00008952"/>
    </source>
</evidence>
<dbReference type="GeneID" id="39592637"/>
<reference evidence="15 16" key="1">
    <citation type="submission" date="2018-11" db="EMBL/GenBank/DDBJ databases">
        <title>Genome sequence of Apiotrichum porosum DSM 27194.</title>
        <authorList>
            <person name="Aliyu H."/>
            <person name="Gorte O."/>
            <person name="Ochsenreither K."/>
        </authorList>
    </citation>
    <scope>NUCLEOTIDE SEQUENCE [LARGE SCALE GENOMIC DNA]</scope>
    <source>
        <strain evidence="15 16">DSM 27194</strain>
    </source>
</reference>
<feature type="compositionally biased region" description="Low complexity" evidence="14">
    <location>
        <begin position="13"/>
        <end position="29"/>
    </location>
</feature>
<feature type="region of interest" description="Disordered" evidence="14">
    <location>
        <begin position="1"/>
        <end position="30"/>
    </location>
</feature>
<accession>A0A427XSV1</accession>
<keyword evidence="13" id="KW-0175">Coiled coil</keyword>
<evidence type="ECO:0000256" key="5">
    <source>
        <dbReference type="ARBA" id="ARBA00016329"/>
    </source>
</evidence>
<evidence type="ECO:0000256" key="9">
    <source>
        <dbReference type="ARBA" id="ARBA00023212"/>
    </source>
</evidence>
<proteinExistence type="inferred from homology"/>
<organism evidence="15 16">
    <name type="scientific">Apiotrichum porosum</name>
    <dbReference type="NCBI Taxonomy" id="105984"/>
    <lineage>
        <taxon>Eukaryota</taxon>
        <taxon>Fungi</taxon>
        <taxon>Dikarya</taxon>
        <taxon>Basidiomycota</taxon>
        <taxon>Agaricomycotina</taxon>
        <taxon>Tremellomycetes</taxon>
        <taxon>Trichosporonales</taxon>
        <taxon>Trichosporonaceae</taxon>
        <taxon>Apiotrichum</taxon>
    </lineage>
</organism>
<dbReference type="GO" id="GO:0005876">
    <property type="term" value="C:spindle microtubule"/>
    <property type="evidence" value="ECO:0007669"/>
    <property type="project" value="InterPro"/>
</dbReference>
<dbReference type="EMBL" id="RSCE01000006">
    <property type="protein sequence ID" value="RSH81897.1"/>
    <property type="molecule type" value="Genomic_DNA"/>
</dbReference>
<evidence type="ECO:0000313" key="15">
    <source>
        <dbReference type="EMBL" id="RSH81897.1"/>
    </source>
</evidence>
<keyword evidence="7" id="KW-0963">Cytoplasm</keyword>
<feature type="coiled-coil region" evidence="13">
    <location>
        <begin position="86"/>
        <end position="113"/>
    </location>
</feature>
<comment type="similarity">
    <text evidence="4">Belongs to the DASH complex SPC19 family.</text>
</comment>
<comment type="caution">
    <text evidence="15">The sequence shown here is derived from an EMBL/GenBank/DDBJ whole genome shotgun (WGS) entry which is preliminary data.</text>
</comment>